<feature type="domain" description="Follistatin-like" evidence="1">
    <location>
        <begin position="77"/>
        <end position="97"/>
    </location>
</feature>
<dbReference type="SMART" id="SM00274">
    <property type="entry name" value="FOLN"/>
    <property type="match status" value="6"/>
</dbReference>
<gene>
    <name evidence="2" type="ORF">PENTCL1PPCAC_3034</name>
</gene>
<keyword evidence="3" id="KW-1185">Reference proteome</keyword>
<evidence type="ECO:0000259" key="1">
    <source>
        <dbReference type="SMART" id="SM00274"/>
    </source>
</evidence>
<feature type="domain" description="Follistatin-like" evidence="1">
    <location>
        <begin position="218"/>
        <end position="243"/>
    </location>
</feature>
<protein>
    <recommendedName>
        <fullName evidence="1">Follistatin-like domain-containing protein</fullName>
    </recommendedName>
</protein>
<feature type="domain" description="Follistatin-like" evidence="1">
    <location>
        <begin position="148"/>
        <end position="168"/>
    </location>
</feature>
<evidence type="ECO:0000313" key="3">
    <source>
        <dbReference type="Proteomes" id="UP001432027"/>
    </source>
</evidence>
<dbReference type="InterPro" id="IPR003645">
    <property type="entry name" value="Fol_N"/>
</dbReference>
<feature type="domain" description="Follistatin-like" evidence="1">
    <location>
        <begin position="7"/>
        <end position="27"/>
    </location>
</feature>
<sequence length="329" mass="33654">SNSTEDPCATVDCAKGLICKVQTVNCILPPCPPLPQCVSPSTGPSCMTMKCAANTTCVDLPTGSVCKPNGSNSTEDPCATIDCAKGLICKKQTVNCLLPPCPPLAQCVSPSTGPSCITMKCAANTICVELPTGSACQPNGGSNSTTNPCAAMMCAIGSVCQLKTVNCVRAPCPPVAECVPRSTNTSACLTMKCKAGFECRNGDKGETCYPISTPKPDACANHTCPAGQQCSVLMVNCLVAPCPPPMPRCIVNQADSPCNAMECAKGFFCISTSGKNPCNAMECAKGSFCIVRHGEAECIAHSGASCAATSCPVNTTCIEFKQGAACLVS</sequence>
<reference evidence="2" key="1">
    <citation type="submission" date="2023-10" db="EMBL/GenBank/DDBJ databases">
        <title>Genome assembly of Pristionchus species.</title>
        <authorList>
            <person name="Yoshida K."/>
            <person name="Sommer R.J."/>
        </authorList>
    </citation>
    <scope>NUCLEOTIDE SEQUENCE</scope>
    <source>
        <strain evidence="2">RS0144</strain>
    </source>
</reference>
<feature type="domain" description="Follistatin-like" evidence="1">
    <location>
        <begin position="277"/>
        <end position="299"/>
    </location>
</feature>
<dbReference type="AlphaFoldDB" id="A0AAV5SL76"/>
<proteinExistence type="predicted"/>
<dbReference type="Proteomes" id="UP001432027">
    <property type="component" value="Unassembled WGS sequence"/>
</dbReference>
<feature type="non-terminal residue" evidence="2">
    <location>
        <position position="329"/>
    </location>
</feature>
<organism evidence="2 3">
    <name type="scientific">Pristionchus entomophagus</name>
    <dbReference type="NCBI Taxonomy" id="358040"/>
    <lineage>
        <taxon>Eukaryota</taxon>
        <taxon>Metazoa</taxon>
        <taxon>Ecdysozoa</taxon>
        <taxon>Nematoda</taxon>
        <taxon>Chromadorea</taxon>
        <taxon>Rhabditida</taxon>
        <taxon>Rhabditina</taxon>
        <taxon>Diplogasteromorpha</taxon>
        <taxon>Diplogasteroidea</taxon>
        <taxon>Neodiplogasteridae</taxon>
        <taxon>Pristionchus</taxon>
    </lineage>
</organism>
<feature type="non-terminal residue" evidence="2">
    <location>
        <position position="1"/>
    </location>
</feature>
<evidence type="ECO:0000313" key="2">
    <source>
        <dbReference type="EMBL" id="GMS80859.1"/>
    </source>
</evidence>
<dbReference type="EMBL" id="BTSX01000001">
    <property type="protein sequence ID" value="GMS80859.1"/>
    <property type="molecule type" value="Genomic_DNA"/>
</dbReference>
<accession>A0AAV5SL76</accession>
<feature type="domain" description="Follistatin-like" evidence="1">
    <location>
        <begin position="187"/>
        <end position="209"/>
    </location>
</feature>
<comment type="caution">
    <text evidence="2">The sequence shown here is derived from an EMBL/GenBank/DDBJ whole genome shotgun (WGS) entry which is preliminary data.</text>
</comment>
<name>A0AAV5SL76_9BILA</name>